<evidence type="ECO:0000313" key="3">
    <source>
        <dbReference type="Proteomes" id="UP000735302"/>
    </source>
</evidence>
<evidence type="ECO:0000256" key="1">
    <source>
        <dbReference type="SAM" id="MobiDB-lite"/>
    </source>
</evidence>
<feature type="region of interest" description="Disordered" evidence="1">
    <location>
        <begin position="330"/>
        <end position="359"/>
    </location>
</feature>
<feature type="compositionally biased region" description="Polar residues" evidence="1">
    <location>
        <begin position="255"/>
        <end position="292"/>
    </location>
</feature>
<dbReference type="Proteomes" id="UP000735302">
    <property type="component" value="Unassembled WGS sequence"/>
</dbReference>
<organism evidence="2 3">
    <name type="scientific">Plakobranchus ocellatus</name>
    <dbReference type="NCBI Taxonomy" id="259542"/>
    <lineage>
        <taxon>Eukaryota</taxon>
        <taxon>Metazoa</taxon>
        <taxon>Spiralia</taxon>
        <taxon>Lophotrochozoa</taxon>
        <taxon>Mollusca</taxon>
        <taxon>Gastropoda</taxon>
        <taxon>Heterobranchia</taxon>
        <taxon>Euthyneura</taxon>
        <taxon>Panpulmonata</taxon>
        <taxon>Sacoglossa</taxon>
        <taxon>Placobranchoidea</taxon>
        <taxon>Plakobranchidae</taxon>
        <taxon>Plakobranchus</taxon>
    </lineage>
</organism>
<proteinExistence type="predicted"/>
<reference evidence="2 3" key="1">
    <citation type="journal article" date="2021" name="Elife">
        <title>Chloroplast acquisition without the gene transfer in kleptoplastic sea slugs, Plakobranchus ocellatus.</title>
        <authorList>
            <person name="Maeda T."/>
            <person name="Takahashi S."/>
            <person name="Yoshida T."/>
            <person name="Shimamura S."/>
            <person name="Takaki Y."/>
            <person name="Nagai Y."/>
            <person name="Toyoda A."/>
            <person name="Suzuki Y."/>
            <person name="Arimoto A."/>
            <person name="Ishii H."/>
            <person name="Satoh N."/>
            <person name="Nishiyama T."/>
            <person name="Hasebe M."/>
            <person name="Maruyama T."/>
            <person name="Minagawa J."/>
            <person name="Obokata J."/>
            <person name="Shigenobu S."/>
        </authorList>
    </citation>
    <scope>NUCLEOTIDE SEQUENCE [LARGE SCALE GENOMIC DNA]</scope>
</reference>
<feature type="region of interest" description="Disordered" evidence="1">
    <location>
        <begin position="197"/>
        <end position="292"/>
    </location>
</feature>
<keyword evidence="3" id="KW-1185">Reference proteome</keyword>
<feature type="compositionally biased region" description="Basic and acidic residues" evidence="1">
    <location>
        <begin position="147"/>
        <end position="162"/>
    </location>
</feature>
<evidence type="ECO:0000313" key="2">
    <source>
        <dbReference type="EMBL" id="GFO44592.1"/>
    </source>
</evidence>
<feature type="compositionally biased region" description="Basic and acidic residues" evidence="1">
    <location>
        <begin position="106"/>
        <end position="116"/>
    </location>
</feature>
<accession>A0AAV4DJZ1</accession>
<dbReference type="EMBL" id="BLXT01007977">
    <property type="protein sequence ID" value="GFO44592.1"/>
    <property type="molecule type" value="Genomic_DNA"/>
</dbReference>
<dbReference type="PANTHER" id="PTHR46601">
    <property type="entry name" value="ULP_PROTEASE DOMAIN-CONTAINING PROTEIN"/>
    <property type="match status" value="1"/>
</dbReference>
<dbReference type="AlphaFoldDB" id="A0AAV4DJZ1"/>
<protein>
    <submittedName>
        <fullName evidence="2">(S)-beta-bisabolene synthase</fullName>
    </submittedName>
</protein>
<dbReference type="Gene3D" id="3.90.70.80">
    <property type="match status" value="1"/>
</dbReference>
<feature type="region of interest" description="Disordered" evidence="1">
    <location>
        <begin position="1"/>
        <end position="33"/>
    </location>
</feature>
<dbReference type="CDD" id="cd22791">
    <property type="entry name" value="OTU_VRTN"/>
    <property type="match status" value="1"/>
</dbReference>
<feature type="compositionally biased region" description="Polar residues" evidence="1">
    <location>
        <begin position="332"/>
        <end position="342"/>
    </location>
</feature>
<sequence length="1162" mass="130407">MQCSVTSKAFGQPTPAGMSGESNEITSQRTPVLSPKLAQQYEANAQGKIRPKATPETDPKVMKTLKKKMANDTFKARLKANPAKFEEFKRRDAERKRAYRKAMTPEQKKASNEKAKLRNSASRARKKDLAKRTPPVPSAPSNSRQTTRAESKKLQEKRERNRLSQQKRRANMHPQKKRREREKNMAYYYACKARSSCNRTSTPVGYQPPLNGTTAPAASPPPPNTTNATPVSYQLPLNSTTAPAASLPPPNSNTTPVASPPQANSTTTPVTSLLQPDSTTAPVASLPQSNSSSGRVALCRLKQKIGQANMIVSIKGLIKNLLKKQPGAIESSGISYTSPSQSKPKKAQPFLSSKRDKKTVTARRLFQGSDQLSPYKRKSKKHEETVRNFYEDKASFVPGVQGVSKKLKAKKVLSKSIANLHREFLMEHGNLVSKATFFRHRPTHVKSFTKTPFRQCLCEVCLNPLLKMKVINKHLPEEKRVDSLKGLLKLTLCEGEKVECLERKCDKCGVSNIHTFLNGYEFEKSVRWQRWERVKKQDGSYRLDLILKEGNVQTIVKELKFEMKNLPMHDFVHRWQSRQFCSLSRDIPEAWAVVVLDFAENYLCQQQDQPQSAYFGYTQVTVHPCVIYYGCTCSLRKTLNWTFISDVLKHNADMVHVITQQILEHLVSLNIKKVVIFSDGCAAQYKSKLPFFHLQSYDHLDIDVERCFFGARHGKNPCDALGGVLKQAASRAVKSRQVIIQSAQDLYEFAKKELSISDVQCSESTIHMSRYYSLLKAEDIVETTVSLKTLKGTRSLHSFRPAPEGLLSRNLCCFCVACISGCNADCSNNYYVQPWKLSLKTSDLPTASSFKSCSTLSTGLLDEAFLEDIEGSWSSFKSYGLKKSSLPVDSDEASLPIDCEPQEVTIVEEVSDPSSLSCEKSREAFFRDLQSQMVSCETYDSLTKVVKTFAPGVARFTLPSIEPKSIVSVGGVVDSVAKELLPQGLDYLFPVLTVADGNCVPRSLSLHCFGDQDHHIEIRCRIISELVNNKFDYLSVDPDDLRLLVQLADTQLATPELTLQEEVMNIRRSGAYMGLWQLMAAANVLHCDLFSVYPPLGPEVYRNFFSRTVRAREKLFSHTLPLFWSATERHTEDMPADYWTANHVVPLMTISGPIEVTDADYS</sequence>
<dbReference type="PANTHER" id="PTHR46601:SF1">
    <property type="entry name" value="ADF-H DOMAIN-CONTAINING PROTEIN"/>
    <property type="match status" value="1"/>
</dbReference>
<feature type="compositionally biased region" description="Polar residues" evidence="1">
    <location>
        <begin position="20"/>
        <end position="31"/>
    </location>
</feature>
<name>A0AAV4DJZ1_9GAST</name>
<comment type="caution">
    <text evidence="2">The sequence shown here is derived from an EMBL/GenBank/DDBJ whole genome shotgun (WGS) entry which is preliminary data.</text>
</comment>
<gene>
    <name evidence="2" type="ORF">PoB_007109700</name>
</gene>
<feature type="compositionally biased region" description="Basic residues" evidence="1">
    <location>
        <begin position="165"/>
        <end position="180"/>
    </location>
</feature>
<dbReference type="InterPro" id="IPR047273">
    <property type="entry name" value="VRTN_OTU_dom"/>
</dbReference>
<feature type="compositionally biased region" description="Basic and acidic residues" evidence="1">
    <location>
        <begin position="84"/>
        <end position="96"/>
    </location>
</feature>
<feature type="region of interest" description="Disordered" evidence="1">
    <location>
        <begin position="69"/>
        <end position="184"/>
    </location>
</feature>